<dbReference type="InterPro" id="IPR013538">
    <property type="entry name" value="ASHA1/2-like_C"/>
</dbReference>
<sequence length="184" mass="21083">FSRGLILPKKGEKQINVSDVSSGYNKNNSNSIKKKFESGYETKKTTSDSGNVNGTVETTDLVTNEKFQCDVEYLFRILTTKELVEAFTHGPVLFEAYENGRFSLFGGNITGHFELIVPNEKIVKKWRYGGWPENHYSTVTLTFIDKKNHVELEVRHVNVPKNDADSNTNNWSRYYWNAIRNSFG</sequence>
<accession>A0A1B6EJH6</accession>
<feature type="non-terminal residue" evidence="3">
    <location>
        <position position="184"/>
    </location>
</feature>
<dbReference type="SUPFAM" id="SSF55961">
    <property type="entry name" value="Bet v1-like"/>
    <property type="match status" value="1"/>
</dbReference>
<feature type="non-terminal residue" evidence="3">
    <location>
        <position position="1"/>
    </location>
</feature>
<protein>
    <recommendedName>
        <fullName evidence="2">Activator of Hsp90 ATPase homologue 1/2-like C-terminal domain-containing protein</fullName>
    </recommendedName>
</protein>
<evidence type="ECO:0000313" key="3">
    <source>
        <dbReference type="EMBL" id="JAS38042.1"/>
    </source>
</evidence>
<evidence type="ECO:0000259" key="2">
    <source>
        <dbReference type="Pfam" id="PF08327"/>
    </source>
</evidence>
<comment type="similarity">
    <text evidence="1">Belongs to the AHA1 family.</text>
</comment>
<dbReference type="Pfam" id="PF08327">
    <property type="entry name" value="AHSA1"/>
    <property type="match status" value="1"/>
</dbReference>
<organism evidence="3">
    <name type="scientific">Cuerna arida</name>
    <dbReference type="NCBI Taxonomy" id="1464854"/>
    <lineage>
        <taxon>Eukaryota</taxon>
        <taxon>Metazoa</taxon>
        <taxon>Ecdysozoa</taxon>
        <taxon>Arthropoda</taxon>
        <taxon>Hexapoda</taxon>
        <taxon>Insecta</taxon>
        <taxon>Pterygota</taxon>
        <taxon>Neoptera</taxon>
        <taxon>Paraneoptera</taxon>
        <taxon>Hemiptera</taxon>
        <taxon>Auchenorrhyncha</taxon>
        <taxon>Membracoidea</taxon>
        <taxon>Cicadellidae</taxon>
        <taxon>Cicadellinae</taxon>
        <taxon>Proconiini</taxon>
        <taxon>Cuerna</taxon>
    </lineage>
</organism>
<evidence type="ECO:0000256" key="1">
    <source>
        <dbReference type="ARBA" id="ARBA00006817"/>
    </source>
</evidence>
<feature type="domain" description="Activator of Hsp90 ATPase homologue 1/2-like C-terminal" evidence="2">
    <location>
        <begin position="70"/>
        <end position="180"/>
    </location>
</feature>
<proteinExistence type="inferred from homology"/>
<reference evidence="3" key="1">
    <citation type="submission" date="2015-11" db="EMBL/GenBank/DDBJ databases">
        <title>De novo transcriptome assembly of four potential Pierce s Disease insect vectors from Arizona vineyards.</title>
        <authorList>
            <person name="Tassone E.E."/>
        </authorList>
    </citation>
    <scope>NUCLEOTIDE SEQUENCE</scope>
</reference>
<name>A0A1B6EJH6_9HEMI</name>
<gene>
    <name evidence="3" type="ORF">g.49985</name>
</gene>
<dbReference type="Gene3D" id="3.30.530.20">
    <property type="match status" value="1"/>
</dbReference>
<dbReference type="CDD" id="cd08892">
    <property type="entry name" value="SRPBCC_Aha1"/>
    <property type="match status" value="1"/>
</dbReference>
<dbReference type="InterPro" id="IPR023393">
    <property type="entry name" value="START-like_dom_sf"/>
</dbReference>
<dbReference type="EMBL" id="GECZ01031727">
    <property type="protein sequence ID" value="JAS38042.1"/>
    <property type="molecule type" value="Transcribed_RNA"/>
</dbReference>
<dbReference type="AlphaFoldDB" id="A0A1B6EJH6"/>